<dbReference type="SUPFAM" id="SSF46689">
    <property type="entry name" value="Homeodomain-like"/>
    <property type="match status" value="2"/>
</dbReference>
<keyword evidence="1" id="KW-0805">Transcription regulation</keyword>
<dbReference type="InterPro" id="IPR009057">
    <property type="entry name" value="Homeodomain-like_sf"/>
</dbReference>
<dbReference type="SUPFAM" id="SSF51215">
    <property type="entry name" value="Regulatory protein AraC"/>
    <property type="match status" value="1"/>
</dbReference>
<accession>A0AB74UC29</accession>
<dbReference type="EMBL" id="CP159578">
    <property type="protein sequence ID" value="XCJ78430.1"/>
    <property type="molecule type" value="Genomic_DNA"/>
</dbReference>
<dbReference type="RefSeq" id="WP_353979431.1">
    <property type="nucleotide sequence ID" value="NZ_CP159578.1"/>
</dbReference>
<evidence type="ECO:0000313" key="5">
    <source>
        <dbReference type="EMBL" id="XCJ78430.1"/>
    </source>
</evidence>
<evidence type="ECO:0000256" key="2">
    <source>
        <dbReference type="ARBA" id="ARBA00023125"/>
    </source>
</evidence>
<evidence type="ECO:0000256" key="1">
    <source>
        <dbReference type="ARBA" id="ARBA00023015"/>
    </source>
</evidence>
<dbReference type="PROSITE" id="PS01124">
    <property type="entry name" value="HTH_ARAC_FAMILY_2"/>
    <property type="match status" value="1"/>
</dbReference>
<protein>
    <submittedName>
        <fullName evidence="5">AraC family transcriptional regulator</fullName>
    </submittedName>
</protein>
<feature type="domain" description="HTH araC/xylS-type" evidence="4">
    <location>
        <begin position="172"/>
        <end position="269"/>
    </location>
</feature>
<dbReference type="InterPro" id="IPR003313">
    <property type="entry name" value="AraC-bd"/>
</dbReference>
<dbReference type="InterPro" id="IPR037923">
    <property type="entry name" value="HTH-like"/>
</dbReference>
<evidence type="ECO:0000256" key="3">
    <source>
        <dbReference type="ARBA" id="ARBA00023163"/>
    </source>
</evidence>
<dbReference type="GO" id="GO:0043565">
    <property type="term" value="F:sequence-specific DNA binding"/>
    <property type="evidence" value="ECO:0007669"/>
    <property type="project" value="InterPro"/>
</dbReference>
<reference evidence="5" key="1">
    <citation type="submission" date="2024-06" db="EMBL/GenBank/DDBJ databases">
        <title>Complete genome of Salinicola endophyticus HNIBRBA4755.</title>
        <authorList>
            <person name="Shin S.Y."/>
            <person name="Kang H."/>
            <person name="Song J."/>
        </authorList>
    </citation>
    <scope>NUCLEOTIDE SEQUENCE</scope>
    <source>
        <strain evidence="5">HNIBRBA4755</strain>
    </source>
</reference>
<dbReference type="Gene3D" id="1.10.10.60">
    <property type="entry name" value="Homeodomain-like"/>
    <property type="match status" value="1"/>
</dbReference>
<dbReference type="Pfam" id="PF12833">
    <property type="entry name" value="HTH_18"/>
    <property type="match status" value="1"/>
</dbReference>
<dbReference type="PANTHER" id="PTHR46796">
    <property type="entry name" value="HTH-TYPE TRANSCRIPTIONAL ACTIVATOR RHAS-RELATED"/>
    <property type="match status" value="1"/>
</dbReference>
<keyword evidence="3" id="KW-0804">Transcription</keyword>
<dbReference type="InterPro" id="IPR050204">
    <property type="entry name" value="AraC_XylS_family_regulators"/>
</dbReference>
<dbReference type="GO" id="GO:0003700">
    <property type="term" value="F:DNA-binding transcription factor activity"/>
    <property type="evidence" value="ECO:0007669"/>
    <property type="project" value="InterPro"/>
</dbReference>
<proteinExistence type="predicted"/>
<organism evidence="5">
    <name type="scientific">Salinicola endophyticus</name>
    <dbReference type="NCBI Taxonomy" id="1949083"/>
    <lineage>
        <taxon>Bacteria</taxon>
        <taxon>Pseudomonadati</taxon>
        <taxon>Pseudomonadota</taxon>
        <taxon>Gammaproteobacteria</taxon>
        <taxon>Oceanospirillales</taxon>
        <taxon>Halomonadaceae</taxon>
        <taxon>Salinicola</taxon>
    </lineage>
</organism>
<dbReference type="SMART" id="SM00342">
    <property type="entry name" value="HTH_ARAC"/>
    <property type="match status" value="1"/>
</dbReference>
<dbReference type="InterPro" id="IPR018060">
    <property type="entry name" value="HTH_AraC"/>
</dbReference>
<dbReference type="AlphaFoldDB" id="A0AB74UC29"/>
<gene>
    <name evidence="5" type="ORF">ABV408_13425</name>
</gene>
<dbReference type="PANTHER" id="PTHR46796:SF2">
    <property type="entry name" value="TRANSCRIPTIONAL REGULATORY PROTEIN"/>
    <property type="match status" value="1"/>
</dbReference>
<sequence length="273" mass="29891">MAEAEGRRKSDWLIASPTSRLERIEARFQGHAYDMHRHDSFAIGLTLNGVQSFNYRRGYRHSLPGTVLVLHPDEPHDGHAGDARGFHYRMLYIEPALIQSALGGQPLPFVAGGLCCEPRLATAVQALLASLDGALDPLEESDGIAELADALAANGDARRSPPKRLPDYRAAQRVRERLDAALLDGVSLDELEAIAGQPRWTLSRDFRALFGTSPYRYLTQRQLALARQQIAAGTGLAEAAHAAGFADQSHMTRAFGRTYGLSPARWRGLLGTR</sequence>
<keyword evidence="2" id="KW-0238">DNA-binding</keyword>
<evidence type="ECO:0000259" key="4">
    <source>
        <dbReference type="PROSITE" id="PS01124"/>
    </source>
</evidence>
<dbReference type="Pfam" id="PF02311">
    <property type="entry name" value="AraC_binding"/>
    <property type="match status" value="1"/>
</dbReference>
<name>A0AB74UC29_9GAMM</name>